<dbReference type="Proteomes" id="UP000199574">
    <property type="component" value="Chromosome I"/>
</dbReference>
<evidence type="ECO:0000259" key="2">
    <source>
        <dbReference type="Pfam" id="PF04773"/>
    </source>
</evidence>
<protein>
    <submittedName>
        <fullName evidence="4">FecR protein</fullName>
    </submittedName>
</protein>
<sequence length="390" mass="44676">MTKLDINTIITRYLKDEATSEEISLLFEWVKKEGNQDIFKNLVKEDYQLKYDTGNWNSEIAFDKFLNEIKSKKASNSFPLYRSRQFFKYAAAILVLVASTTYYLINSSSSDDLNSNIDDNEISLQLYNGRVINIYQNRDTLIQFDNEIANISLKDGILYQQHLKPSKNSLNNNLLKVPYGKTISVRLEDGSTIKLNSGSHLSYPSSFSNESTRQVALQGEGYFEIAKNPLKPFVVKTEETYTRVYGTVFNISSYEDDEAIEVVLVEGSVGVGGKLRLQEDNLMMLKPSQKITNSKRDKNALIIQDVDVTPYVSWVEGVMSFEEENMSQIIRKLERRFNVSIINENKTLDERHFTGAFDSEDIESILKVIKTHTNFNYVINGKTIIINKTE</sequence>
<evidence type="ECO:0000259" key="3">
    <source>
        <dbReference type="Pfam" id="PF16344"/>
    </source>
</evidence>
<keyword evidence="5" id="KW-1185">Reference proteome</keyword>
<evidence type="ECO:0000256" key="1">
    <source>
        <dbReference type="SAM" id="Phobius"/>
    </source>
</evidence>
<proteinExistence type="predicted"/>
<keyword evidence="1" id="KW-0812">Transmembrane</keyword>
<dbReference type="Gene3D" id="2.60.120.1440">
    <property type="match status" value="1"/>
</dbReference>
<feature type="domain" description="FecR protein" evidence="2">
    <location>
        <begin position="179"/>
        <end position="269"/>
    </location>
</feature>
<dbReference type="InterPro" id="IPR032508">
    <property type="entry name" value="FecR_C"/>
</dbReference>
<dbReference type="Gene3D" id="3.55.50.30">
    <property type="match status" value="1"/>
</dbReference>
<dbReference type="PANTHER" id="PTHR30273">
    <property type="entry name" value="PERIPLASMIC SIGNAL SENSOR AND SIGMA FACTOR ACTIVATOR FECR-RELATED"/>
    <property type="match status" value="1"/>
</dbReference>
<accession>A0ABY0UFG4</accession>
<reference evidence="4 5" key="1">
    <citation type="submission" date="2016-10" db="EMBL/GenBank/DDBJ databases">
        <authorList>
            <person name="Varghese N."/>
            <person name="Submissions S."/>
        </authorList>
    </citation>
    <scope>NUCLEOTIDE SEQUENCE [LARGE SCALE GENOMIC DNA]</scope>
    <source>
        <strain evidence="4 5">MAR_2009_60</strain>
    </source>
</reference>
<dbReference type="Pfam" id="PF16344">
    <property type="entry name" value="FecR_C"/>
    <property type="match status" value="1"/>
</dbReference>
<feature type="domain" description="Protein FecR C-terminal" evidence="3">
    <location>
        <begin position="319"/>
        <end position="386"/>
    </location>
</feature>
<keyword evidence="1" id="KW-0472">Membrane</keyword>
<dbReference type="Pfam" id="PF04773">
    <property type="entry name" value="FecR"/>
    <property type="match status" value="1"/>
</dbReference>
<dbReference type="PANTHER" id="PTHR30273:SF2">
    <property type="entry name" value="PROTEIN FECR"/>
    <property type="match status" value="1"/>
</dbReference>
<evidence type="ECO:0000313" key="5">
    <source>
        <dbReference type="Proteomes" id="UP000199574"/>
    </source>
</evidence>
<dbReference type="InterPro" id="IPR012373">
    <property type="entry name" value="Ferrdict_sens_TM"/>
</dbReference>
<keyword evidence="1" id="KW-1133">Transmembrane helix</keyword>
<name>A0ABY0UFG4_9FLAO</name>
<dbReference type="RefSeq" id="WP_091604774.1">
    <property type="nucleotide sequence ID" value="NZ_LT629754.1"/>
</dbReference>
<dbReference type="GeneID" id="90590843"/>
<dbReference type="EMBL" id="LT629754">
    <property type="protein sequence ID" value="SDS58899.1"/>
    <property type="molecule type" value="Genomic_DNA"/>
</dbReference>
<organism evidence="4 5">
    <name type="scientific">Maribacter dokdonensis</name>
    <dbReference type="NCBI Taxonomy" id="320912"/>
    <lineage>
        <taxon>Bacteria</taxon>
        <taxon>Pseudomonadati</taxon>
        <taxon>Bacteroidota</taxon>
        <taxon>Flavobacteriia</taxon>
        <taxon>Flavobacteriales</taxon>
        <taxon>Flavobacteriaceae</taxon>
        <taxon>Maribacter</taxon>
    </lineage>
</organism>
<evidence type="ECO:0000313" key="4">
    <source>
        <dbReference type="EMBL" id="SDS58899.1"/>
    </source>
</evidence>
<gene>
    <name evidence="4" type="ORF">SAMN05192545_1668</name>
</gene>
<dbReference type="InterPro" id="IPR006860">
    <property type="entry name" value="FecR"/>
</dbReference>
<feature type="transmembrane region" description="Helical" evidence="1">
    <location>
        <begin position="86"/>
        <end position="105"/>
    </location>
</feature>